<accession>A0A9P9DKH0</accession>
<dbReference type="OrthoDB" id="3938895at2759"/>
<feature type="chain" id="PRO_5040346384" description="Apple domain-containing protein" evidence="1">
    <location>
        <begin position="18"/>
        <end position="148"/>
    </location>
</feature>
<comment type="caution">
    <text evidence="2">The sequence shown here is derived from an EMBL/GenBank/DDBJ whole genome shotgun (WGS) entry which is preliminary data.</text>
</comment>
<dbReference type="EMBL" id="JAGMWT010000010">
    <property type="protein sequence ID" value="KAH7120818.1"/>
    <property type="molecule type" value="Genomic_DNA"/>
</dbReference>
<proteinExistence type="predicted"/>
<keyword evidence="1" id="KW-0732">Signal</keyword>
<dbReference type="Proteomes" id="UP000700596">
    <property type="component" value="Unassembled WGS sequence"/>
</dbReference>
<organism evidence="2 3">
    <name type="scientific">Dendryphion nanum</name>
    <dbReference type="NCBI Taxonomy" id="256645"/>
    <lineage>
        <taxon>Eukaryota</taxon>
        <taxon>Fungi</taxon>
        <taxon>Dikarya</taxon>
        <taxon>Ascomycota</taxon>
        <taxon>Pezizomycotina</taxon>
        <taxon>Dothideomycetes</taxon>
        <taxon>Pleosporomycetidae</taxon>
        <taxon>Pleosporales</taxon>
        <taxon>Torulaceae</taxon>
        <taxon>Dendryphion</taxon>
    </lineage>
</organism>
<evidence type="ECO:0000256" key="1">
    <source>
        <dbReference type="SAM" id="SignalP"/>
    </source>
</evidence>
<protein>
    <recommendedName>
        <fullName evidence="4">Apple domain-containing protein</fullName>
    </recommendedName>
</protein>
<dbReference type="AlphaFoldDB" id="A0A9P9DKH0"/>
<evidence type="ECO:0008006" key="4">
    <source>
        <dbReference type="Google" id="ProtNLM"/>
    </source>
</evidence>
<sequence length="148" mass="15764">MLTSAILVAAYSILAAAIPTSNKVISRAGGPSIIDIPSNCTITGVLPCLENGQGALPIESTIDALFYSAFYPSPSDNITALAEQCLKQCYGYGDHTECKTMYWAENVVTEYGDLNTACLFYNRTLTEEDFVIAPEGEGSTPFAAGIEC</sequence>
<evidence type="ECO:0000313" key="2">
    <source>
        <dbReference type="EMBL" id="KAH7120818.1"/>
    </source>
</evidence>
<name>A0A9P9DKH0_9PLEO</name>
<feature type="signal peptide" evidence="1">
    <location>
        <begin position="1"/>
        <end position="17"/>
    </location>
</feature>
<evidence type="ECO:0000313" key="3">
    <source>
        <dbReference type="Proteomes" id="UP000700596"/>
    </source>
</evidence>
<reference evidence="2" key="1">
    <citation type="journal article" date="2021" name="Nat. Commun.">
        <title>Genetic determinants of endophytism in the Arabidopsis root mycobiome.</title>
        <authorList>
            <person name="Mesny F."/>
            <person name="Miyauchi S."/>
            <person name="Thiergart T."/>
            <person name="Pickel B."/>
            <person name="Atanasova L."/>
            <person name="Karlsson M."/>
            <person name="Huettel B."/>
            <person name="Barry K.W."/>
            <person name="Haridas S."/>
            <person name="Chen C."/>
            <person name="Bauer D."/>
            <person name="Andreopoulos W."/>
            <person name="Pangilinan J."/>
            <person name="LaButti K."/>
            <person name="Riley R."/>
            <person name="Lipzen A."/>
            <person name="Clum A."/>
            <person name="Drula E."/>
            <person name="Henrissat B."/>
            <person name="Kohler A."/>
            <person name="Grigoriev I.V."/>
            <person name="Martin F.M."/>
            <person name="Hacquard S."/>
        </authorList>
    </citation>
    <scope>NUCLEOTIDE SEQUENCE</scope>
    <source>
        <strain evidence="2">MPI-CAGE-CH-0243</strain>
    </source>
</reference>
<gene>
    <name evidence="2" type="ORF">B0J11DRAFT_532647</name>
</gene>
<keyword evidence="3" id="KW-1185">Reference proteome</keyword>